<dbReference type="PANTHER" id="PTHR46150">
    <property type="entry name" value="RHO GTPASE-ACTIVATING PROTEIN 100F"/>
    <property type="match status" value="1"/>
</dbReference>
<evidence type="ECO:0000259" key="1">
    <source>
        <dbReference type="PROSITE" id="PS50004"/>
    </source>
</evidence>
<dbReference type="PROSITE" id="PS50238">
    <property type="entry name" value="RHOGAP"/>
    <property type="match status" value="1"/>
</dbReference>
<dbReference type="SMART" id="SM00239">
    <property type="entry name" value="C2"/>
    <property type="match status" value="1"/>
</dbReference>
<dbReference type="InterPro" id="IPR000198">
    <property type="entry name" value="RhoGAP_dom"/>
</dbReference>
<dbReference type="CDD" id="cd00030">
    <property type="entry name" value="C2"/>
    <property type="match status" value="1"/>
</dbReference>
<dbReference type="InParanoid" id="F2U490"/>
<dbReference type="SUPFAM" id="SSF48350">
    <property type="entry name" value="GTPase activation domain, GAP"/>
    <property type="match status" value="1"/>
</dbReference>
<dbReference type="Pfam" id="PF00168">
    <property type="entry name" value="C2"/>
    <property type="match status" value="1"/>
</dbReference>
<dbReference type="GO" id="GO:0016477">
    <property type="term" value="P:cell migration"/>
    <property type="evidence" value="ECO:0007669"/>
    <property type="project" value="TreeGrafter"/>
</dbReference>
<dbReference type="PROSITE" id="PS50004">
    <property type="entry name" value="C2"/>
    <property type="match status" value="1"/>
</dbReference>
<dbReference type="Proteomes" id="UP000007799">
    <property type="component" value="Unassembled WGS sequence"/>
</dbReference>
<accession>F2U490</accession>
<dbReference type="InterPro" id="IPR052118">
    <property type="entry name" value="Rho-GAP_regulator"/>
</dbReference>
<dbReference type="Pfam" id="PF00620">
    <property type="entry name" value="RhoGAP"/>
    <property type="match status" value="1"/>
</dbReference>
<dbReference type="InterPro" id="IPR008936">
    <property type="entry name" value="Rho_GTPase_activation_prot"/>
</dbReference>
<dbReference type="InterPro" id="IPR035892">
    <property type="entry name" value="C2_domain_sf"/>
</dbReference>
<dbReference type="GO" id="GO:0007165">
    <property type="term" value="P:signal transduction"/>
    <property type="evidence" value="ECO:0007669"/>
    <property type="project" value="InterPro"/>
</dbReference>
<evidence type="ECO:0000313" key="3">
    <source>
        <dbReference type="EMBL" id="EGD82456.1"/>
    </source>
</evidence>
<name>F2U490_SALR5</name>
<dbReference type="AlphaFoldDB" id="F2U490"/>
<dbReference type="GeneID" id="16076279"/>
<proteinExistence type="predicted"/>
<evidence type="ECO:0008006" key="5">
    <source>
        <dbReference type="Google" id="ProtNLM"/>
    </source>
</evidence>
<dbReference type="EMBL" id="GL832961">
    <property type="protein sequence ID" value="EGD82456.1"/>
    <property type="molecule type" value="Genomic_DNA"/>
</dbReference>
<feature type="domain" description="Rho-GAP" evidence="2">
    <location>
        <begin position="176"/>
        <end position="369"/>
    </location>
</feature>
<protein>
    <recommendedName>
        <fullName evidence="5">Rho-GAP domain-containing protein</fullName>
    </recommendedName>
</protein>
<dbReference type="PANTHER" id="PTHR46150:SF3">
    <property type="entry name" value="RHO GTPASE-ACTIVATING PROTEIN 100F"/>
    <property type="match status" value="1"/>
</dbReference>
<feature type="domain" description="C2" evidence="1">
    <location>
        <begin position="30"/>
        <end position="153"/>
    </location>
</feature>
<organism evidence="4">
    <name type="scientific">Salpingoeca rosetta (strain ATCC 50818 / BSB-021)</name>
    <dbReference type="NCBI Taxonomy" id="946362"/>
    <lineage>
        <taxon>Eukaryota</taxon>
        <taxon>Choanoflagellata</taxon>
        <taxon>Craspedida</taxon>
        <taxon>Salpingoecidae</taxon>
        <taxon>Salpingoeca</taxon>
    </lineage>
</organism>
<dbReference type="Gene3D" id="2.60.40.150">
    <property type="entry name" value="C2 domain"/>
    <property type="match status" value="1"/>
</dbReference>
<dbReference type="GO" id="GO:0030030">
    <property type="term" value="P:cell projection organization"/>
    <property type="evidence" value="ECO:0007669"/>
    <property type="project" value="TreeGrafter"/>
</dbReference>
<dbReference type="SMART" id="SM00324">
    <property type="entry name" value="RhoGAP"/>
    <property type="match status" value="1"/>
</dbReference>
<gene>
    <name evidence="3" type="ORF">PTSG_03106</name>
</gene>
<keyword evidence="4" id="KW-1185">Reference proteome</keyword>
<evidence type="ECO:0000313" key="4">
    <source>
        <dbReference type="Proteomes" id="UP000007799"/>
    </source>
</evidence>
<dbReference type="eggNOG" id="KOG1452">
    <property type="taxonomic scope" value="Eukaryota"/>
</dbReference>
<dbReference type="CDD" id="cd00159">
    <property type="entry name" value="RhoGAP"/>
    <property type="match status" value="1"/>
</dbReference>
<dbReference type="RefSeq" id="XP_004995692.1">
    <property type="nucleotide sequence ID" value="XM_004995635.1"/>
</dbReference>
<dbReference type="SUPFAM" id="SSF49562">
    <property type="entry name" value="C2 domain (Calcium/lipid-binding domain, CaLB)"/>
    <property type="match status" value="1"/>
</dbReference>
<dbReference type="InterPro" id="IPR000008">
    <property type="entry name" value="C2_dom"/>
</dbReference>
<dbReference type="OrthoDB" id="120383at2759"/>
<dbReference type="Gene3D" id="1.10.555.10">
    <property type="entry name" value="Rho GTPase activation protein"/>
    <property type="match status" value="1"/>
</dbReference>
<evidence type="ECO:0000259" key="2">
    <source>
        <dbReference type="PROSITE" id="PS50238"/>
    </source>
</evidence>
<sequence length="681" mass="75749">MLRLASDQKATKKRGMAEGKKRLQGLKNKLWGLSRSSTDFQAPGGLRGELSVTIIAADGLPTSSGSSSPYDPYCVVHIVSPGGGRSKGFKTGVRKRTASPQWHEDLDLPDVESGEALELSVRHWSRLGKTKTIARAVVDMHTLIDGEAHYMTLELSPKGRLHLCITFLDMSSLFGLPIEDVCRREGRSIPKIVTRCVKEIEERGLEELGLYRVAGNARILRHLKEQFNDDPQTACLDGDAVPNVSTVASLLKAYLRELPEPLFTSDLYPMFMEAAGKQVTHAARLRFLQGTIMALPKANYDTAVYLLDHWTHVLSFSGANKMTSPSLATCLGPSLFTPAETDERAMEAYSVERQNAVTQYLLDHWAELRQELTPPDIPPEDCIDVFLKSPPRLPVPTITHDTDGTDLEGPLISPTEELSRKALELRQSHGGDVASVLEFMGIDPDSDADPLSSSEMSADSLTQMLRKSMMRESMSTARCRSMAQQRRSRKSPAPVHAHVQMGNALFGTHADTQPEHLTAREFRELCYELGLFIANDDIFLSVANQQRYMSRKQFVAWWRSEGAFLNAVYATKSRRRLFTQAVAYFQFYDVQRAGVLDGPSFKLLHLDLVGHSYANVHPDPAVCYCQLKQIRPADPIPKPWSCSFNEFVAWLLRIDALSEGDTTLHTSQTPSVTSVPAYGEV</sequence>
<dbReference type="KEGG" id="sre:PTSG_03106"/>
<dbReference type="GO" id="GO:0046578">
    <property type="term" value="P:regulation of Ras protein signal transduction"/>
    <property type="evidence" value="ECO:0007669"/>
    <property type="project" value="TreeGrafter"/>
</dbReference>
<dbReference type="STRING" id="946362.F2U490"/>
<dbReference type="GO" id="GO:0005096">
    <property type="term" value="F:GTPase activator activity"/>
    <property type="evidence" value="ECO:0007669"/>
    <property type="project" value="TreeGrafter"/>
</dbReference>
<reference evidence="3" key="1">
    <citation type="submission" date="2009-08" db="EMBL/GenBank/DDBJ databases">
        <title>Annotation of Salpingoeca rosetta.</title>
        <authorList>
            <consortium name="The Broad Institute Genome Sequencing Platform"/>
            <person name="Russ C."/>
            <person name="Cuomo C."/>
            <person name="Burger G."/>
            <person name="Gray M.W."/>
            <person name="Holland P.W.H."/>
            <person name="King N."/>
            <person name="Lang F.B.F."/>
            <person name="Roger A.J."/>
            <person name="Ruiz-Trillo I."/>
            <person name="Young S.K."/>
            <person name="Zeng Q."/>
            <person name="Gargeya S."/>
            <person name="Alvarado L."/>
            <person name="Berlin A."/>
            <person name="Chapman S.B."/>
            <person name="Chen Z."/>
            <person name="Freedman E."/>
            <person name="Gellesch M."/>
            <person name="Goldberg J."/>
            <person name="Griggs A."/>
            <person name="Gujja S."/>
            <person name="Heilman E."/>
            <person name="Heiman D."/>
            <person name="Howarth C."/>
            <person name="Mehta T."/>
            <person name="Neiman D."/>
            <person name="Pearson M."/>
            <person name="Roberts A."/>
            <person name="Saif S."/>
            <person name="Shea T."/>
            <person name="Shenoy N."/>
            <person name="Sisk P."/>
            <person name="Stolte C."/>
            <person name="Sykes S."/>
            <person name="White J."/>
            <person name="Yandava C."/>
            <person name="Haas B."/>
            <person name="Nusbaum C."/>
            <person name="Birren B."/>
        </authorList>
    </citation>
    <scope>NUCLEOTIDE SEQUENCE [LARGE SCALE GENOMIC DNA]</scope>
    <source>
        <strain evidence="3">ATCC 50818</strain>
    </source>
</reference>
<dbReference type="OMA" id="TIMALPK"/>